<accession>A0ABS1WEK2</accession>
<dbReference type="RefSeq" id="WP_203108635.1">
    <property type="nucleotide sequence ID" value="NZ_JADOBG010000008.1"/>
</dbReference>
<feature type="active site" description="Proton acceptor" evidence="2">
    <location>
        <position position="281"/>
    </location>
</feature>
<dbReference type="Pfam" id="PF22140">
    <property type="entry name" value="VipD-like_C"/>
    <property type="match status" value="1"/>
</dbReference>
<keyword evidence="1 2" id="KW-0443">Lipid metabolism</keyword>
<evidence type="ECO:0000313" key="4">
    <source>
        <dbReference type="EMBL" id="MBL7527781.1"/>
    </source>
</evidence>
<feature type="short sequence motif" description="GXSXG" evidence="2">
    <location>
        <begin position="64"/>
        <end position="68"/>
    </location>
</feature>
<dbReference type="PROSITE" id="PS51635">
    <property type="entry name" value="PNPLA"/>
    <property type="match status" value="1"/>
</dbReference>
<proteinExistence type="predicted"/>
<sequence>MPKKRKLKNPLCTLSKTEHGFVINPPAHKGLVISGGGAKGLAYAGMFQAMHDRGLLKQLTHVSGASAGAMTASFLAIGMSPEDILTISTRLDITKLLDNKGMLSRAEGTRVRNIFELFYIFQIKQHLNGITKPQTLEEMSQYALLQTKVKLYEQALSTKNIKIDTIDDIIQLTNSYKSLRDLDMAFAVLPKSLENQHGDSIESPRITFNDLSRLRAILPEDQKHLIKHLSVVTTNQSRKIIETYNEENEPNTSIAEVVQQSGAHPVLFKPAKNAKGEHIADGGIINNMPTRALENSGLKPEEILCTKAESGSSFAERLNRVKHHGLEAVSDFSSFMDSIIKEILGGRVFEGRAKVLNREKIFFNMGNMLYLNTGKITTITTSPTQQQRDQAIETAYQQTLEFIDSQTKTFDSALIAMLYLGIENLDETMINKDTDNELFMAAVLAKKIFLLQNEVVKDLTEHFNESAMDSITQIEEVLKKESELTEMQQDHAMSLCLKQINYFSEGKLEHYIINKVKEEQGPKVNWFIHLLELLWKPIEWILSLCPSTNVQAIERVAVEPPVSTPLRVLSFLSYKEPRQSDDVRDELIDNDDDLNVIGHPD</sequence>
<dbReference type="Gene3D" id="3.40.1090.10">
    <property type="entry name" value="Cytosolic phospholipase A2 catalytic domain"/>
    <property type="match status" value="2"/>
</dbReference>
<feature type="short sequence motif" description="GXGXXG" evidence="2">
    <location>
        <begin position="35"/>
        <end position="40"/>
    </location>
</feature>
<keyword evidence="5" id="KW-1185">Reference proteome</keyword>
<feature type="domain" description="PNPLA" evidence="3">
    <location>
        <begin position="31"/>
        <end position="294"/>
    </location>
</feature>
<dbReference type="InterPro" id="IPR016035">
    <property type="entry name" value="Acyl_Trfase/lysoPLipase"/>
</dbReference>
<dbReference type="InterPro" id="IPR054392">
    <property type="entry name" value="VipD-like_C"/>
</dbReference>
<protein>
    <submittedName>
        <fullName evidence="4">Patatin-like phospholipase family protein</fullName>
    </submittedName>
</protein>
<dbReference type="InterPro" id="IPR002641">
    <property type="entry name" value="PNPLA_dom"/>
</dbReference>
<dbReference type="PANTHER" id="PTHR46394:SF1">
    <property type="entry name" value="PNPLA DOMAIN-CONTAINING PROTEIN"/>
    <property type="match status" value="1"/>
</dbReference>
<keyword evidence="2" id="KW-0442">Lipid degradation</keyword>
<evidence type="ECO:0000256" key="1">
    <source>
        <dbReference type="ARBA" id="ARBA00023098"/>
    </source>
</evidence>
<evidence type="ECO:0000259" key="3">
    <source>
        <dbReference type="PROSITE" id="PS51635"/>
    </source>
</evidence>
<dbReference type="Proteomes" id="UP000809910">
    <property type="component" value="Unassembled WGS sequence"/>
</dbReference>
<evidence type="ECO:0000256" key="2">
    <source>
        <dbReference type="PROSITE-ProRule" id="PRU01161"/>
    </source>
</evidence>
<dbReference type="EMBL" id="JADWVN010000026">
    <property type="protein sequence ID" value="MBL7527781.1"/>
    <property type="molecule type" value="Genomic_DNA"/>
</dbReference>
<name>A0ABS1WEK2_9GAMM</name>
<keyword evidence="2" id="KW-0378">Hydrolase</keyword>
<feature type="short sequence motif" description="DGA/G" evidence="2">
    <location>
        <begin position="281"/>
        <end position="283"/>
    </location>
</feature>
<feature type="active site" description="Nucleophile" evidence="2">
    <location>
        <position position="66"/>
    </location>
</feature>
<reference evidence="4 5" key="1">
    <citation type="submission" date="2020-12" db="EMBL/GenBank/DDBJ databases">
        <title>WGS of Legionella: environmental sample.</title>
        <authorList>
            <person name="Cristino S."/>
            <person name="Girolamini L."/>
            <person name="Salaris S."/>
            <person name="Pascale M.R."/>
            <person name="Mazzotta M."/>
            <person name="Orsini M."/>
            <person name="Grottola A."/>
        </authorList>
    </citation>
    <scope>NUCLEOTIDE SEQUENCE [LARGE SCALE GENOMIC DNA]</scope>
    <source>
        <strain evidence="4 5">30cs62</strain>
    </source>
</reference>
<organism evidence="4 5">
    <name type="scientific">Legionella bononiensis</name>
    <dbReference type="NCBI Taxonomy" id="2793102"/>
    <lineage>
        <taxon>Bacteria</taxon>
        <taxon>Pseudomonadati</taxon>
        <taxon>Pseudomonadota</taxon>
        <taxon>Gammaproteobacteria</taxon>
        <taxon>Legionellales</taxon>
        <taxon>Legionellaceae</taxon>
        <taxon>Legionella</taxon>
    </lineage>
</organism>
<dbReference type="PANTHER" id="PTHR46394">
    <property type="entry name" value="ANNEXIN"/>
    <property type="match status" value="1"/>
</dbReference>
<dbReference type="InterPro" id="IPR052580">
    <property type="entry name" value="Lipid_Hydrolase"/>
</dbReference>
<evidence type="ECO:0000313" key="5">
    <source>
        <dbReference type="Proteomes" id="UP000809910"/>
    </source>
</evidence>
<dbReference type="SUPFAM" id="SSF52151">
    <property type="entry name" value="FabD/lysophospholipase-like"/>
    <property type="match status" value="1"/>
</dbReference>
<gene>
    <name evidence="4" type="ORF">I5282_14545</name>
</gene>
<comment type="caution">
    <text evidence="4">The sequence shown here is derived from an EMBL/GenBank/DDBJ whole genome shotgun (WGS) entry which is preliminary data.</text>
</comment>
<dbReference type="Pfam" id="PF01734">
    <property type="entry name" value="Patatin"/>
    <property type="match status" value="1"/>
</dbReference>